<evidence type="ECO:0008006" key="4">
    <source>
        <dbReference type="Google" id="ProtNLM"/>
    </source>
</evidence>
<reference evidence="3" key="1">
    <citation type="submission" date="2017-09" db="EMBL/GenBank/DDBJ databases">
        <title>Depth-based differentiation of microbial function through sediment-hosted aquifers and enrichment of novel symbionts in the deep terrestrial subsurface.</title>
        <authorList>
            <person name="Probst A.J."/>
            <person name="Ladd B."/>
            <person name="Jarett J.K."/>
            <person name="Geller-Mcgrath D.E."/>
            <person name="Sieber C.M.K."/>
            <person name="Emerson J.B."/>
            <person name="Anantharaman K."/>
            <person name="Thomas B.C."/>
            <person name="Malmstrom R."/>
            <person name="Stieglmeier M."/>
            <person name="Klingl A."/>
            <person name="Woyke T."/>
            <person name="Ryan C.M."/>
            <person name="Banfield J.F."/>
        </authorList>
    </citation>
    <scope>NUCLEOTIDE SEQUENCE [LARGE SCALE GENOMIC DNA]</scope>
</reference>
<evidence type="ECO:0000313" key="3">
    <source>
        <dbReference type="Proteomes" id="UP000228900"/>
    </source>
</evidence>
<protein>
    <recommendedName>
        <fullName evidence="4">DUF3784 domain-containing protein</fullName>
    </recommendedName>
</protein>
<keyword evidence="1" id="KW-0812">Transmembrane</keyword>
<evidence type="ECO:0000313" key="2">
    <source>
        <dbReference type="EMBL" id="PIT95113.1"/>
    </source>
</evidence>
<sequence>MSIIFGLILIVVGTLIVMKTEWLMQNFGRVEWFEKNLGAEGGSRLGYKLMGIVAIFAGMLFLTGLMGGFMTWAVSPLTRVRQ</sequence>
<name>A0A2M6WQT6_9BACT</name>
<keyword evidence="1" id="KW-0472">Membrane</keyword>
<keyword evidence="1" id="KW-1133">Transmembrane helix</keyword>
<evidence type="ECO:0000256" key="1">
    <source>
        <dbReference type="SAM" id="Phobius"/>
    </source>
</evidence>
<proteinExistence type="predicted"/>
<accession>A0A2M6WQT6</accession>
<gene>
    <name evidence="2" type="ORF">COT98_01195</name>
</gene>
<comment type="caution">
    <text evidence="2">The sequence shown here is derived from an EMBL/GenBank/DDBJ whole genome shotgun (WGS) entry which is preliminary data.</text>
</comment>
<feature type="transmembrane region" description="Helical" evidence="1">
    <location>
        <begin position="49"/>
        <end position="74"/>
    </location>
</feature>
<dbReference type="AlphaFoldDB" id="A0A2M6WQT6"/>
<organism evidence="2 3">
    <name type="scientific">Candidatus Falkowbacteria bacterium CG10_big_fil_rev_8_21_14_0_10_39_9</name>
    <dbReference type="NCBI Taxonomy" id="1974566"/>
    <lineage>
        <taxon>Bacteria</taxon>
        <taxon>Candidatus Falkowiibacteriota</taxon>
    </lineage>
</organism>
<dbReference type="Proteomes" id="UP000228900">
    <property type="component" value="Unassembled WGS sequence"/>
</dbReference>
<dbReference type="EMBL" id="PFAQ01000018">
    <property type="protein sequence ID" value="PIT95113.1"/>
    <property type="molecule type" value="Genomic_DNA"/>
</dbReference>